<organism evidence="6 7">
    <name type="scientific">Yersinia rohdei</name>
    <dbReference type="NCBI Taxonomy" id="29485"/>
    <lineage>
        <taxon>Bacteria</taxon>
        <taxon>Pseudomonadati</taxon>
        <taxon>Pseudomonadota</taxon>
        <taxon>Gammaproteobacteria</taxon>
        <taxon>Enterobacterales</taxon>
        <taxon>Yersiniaceae</taxon>
        <taxon>Yersinia</taxon>
    </lineage>
</organism>
<keyword evidence="3" id="KW-0804">Transcription</keyword>
<dbReference type="PROSITE" id="PS51077">
    <property type="entry name" value="HTH_ICLR"/>
    <property type="match status" value="1"/>
</dbReference>
<dbReference type="InterPro" id="IPR014757">
    <property type="entry name" value="Tscrpt_reg_IclR_C"/>
</dbReference>
<keyword evidence="2" id="KW-0238">DNA-binding</keyword>
<dbReference type="SUPFAM" id="SSF55781">
    <property type="entry name" value="GAF domain-like"/>
    <property type="match status" value="1"/>
</dbReference>
<dbReference type="EMBL" id="CP009787">
    <property type="protein sequence ID" value="AJJ10626.1"/>
    <property type="molecule type" value="Genomic_DNA"/>
</dbReference>
<dbReference type="PROSITE" id="PS51078">
    <property type="entry name" value="ICLR_ED"/>
    <property type="match status" value="1"/>
</dbReference>
<dbReference type="InterPro" id="IPR036388">
    <property type="entry name" value="WH-like_DNA-bd_sf"/>
</dbReference>
<evidence type="ECO:0000313" key="7">
    <source>
        <dbReference type="Proteomes" id="UP000031914"/>
    </source>
</evidence>
<dbReference type="InterPro" id="IPR050707">
    <property type="entry name" value="HTH_MetabolicPath_Reg"/>
</dbReference>
<feature type="domain" description="HTH iclR-type" evidence="4">
    <location>
        <begin position="11"/>
        <end position="73"/>
    </location>
</feature>
<keyword evidence="1" id="KW-0805">Transcription regulation</keyword>
<dbReference type="SMART" id="SM00346">
    <property type="entry name" value="HTH_ICLR"/>
    <property type="match status" value="1"/>
</dbReference>
<dbReference type="Gene3D" id="1.10.10.10">
    <property type="entry name" value="Winged helix-like DNA-binding domain superfamily/Winged helix DNA-binding domain"/>
    <property type="match status" value="1"/>
</dbReference>
<evidence type="ECO:0000313" key="6">
    <source>
        <dbReference type="EMBL" id="AJJ10626.1"/>
    </source>
</evidence>
<protein>
    <submittedName>
        <fullName evidence="6">IclR helix-turn-helix domain protein</fullName>
    </submittedName>
</protein>
<accession>A0ABN4F433</accession>
<keyword evidence="7" id="KW-1185">Reference proteome</keyword>
<evidence type="ECO:0000256" key="1">
    <source>
        <dbReference type="ARBA" id="ARBA00023015"/>
    </source>
</evidence>
<dbReference type="InterPro" id="IPR036390">
    <property type="entry name" value="WH_DNA-bd_sf"/>
</dbReference>
<feature type="domain" description="IclR-ED" evidence="5">
    <location>
        <begin position="74"/>
        <end position="257"/>
    </location>
</feature>
<dbReference type="InterPro" id="IPR005471">
    <property type="entry name" value="Tscrpt_reg_IclR_N"/>
</dbReference>
<evidence type="ECO:0000256" key="2">
    <source>
        <dbReference type="ARBA" id="ARBA00023125"/>
    </source>
</evidence>
<dbReference type="SUPFAM" id="SSF46785">
    <property type="entry name" value="Winged helix' DNA-binding domain"/>
    <property type="match status" value="1"/>
</dbReference>
<reference evidence="6 7" key="1">
    <citation type="journal article" date="2015" name="Genome Announc.">
        <title>Thirty-Two Complete Genome Assemblies of Nine Yersinia Species, Including Y. pestis, Y. pseudotuberculosis, and Y. enterocolitica.</title>
        <authorList>
            <person name="Johnson S.L."/>
            <person name="Daligault H.E."/>
            <person name="Davenport K.W."/>
            <person name="Jaissle J."/>
            <person name="Frey K.G."/>
            <person name="Ladner J.T."/>
            <person name="Broomall S.M."/>
            <person name="Bishop-Lilly K.A."/>
            <person name="Bruce D.C."/>
            <person name="Coyne S.R."/>
            <person name="Gibbons H.S."/>
            <person name="Lo C.C."/>
            <person name="Munk A.C."/>
            <person name="Rosenzweig C.N."/>
            <person name="Koroleva G.I."/>
            <person name="Palacios G.F."/>
            <person name="Redden C.L."/>
            <person name="Xu Y."/>
            <person name="Minogue T.D."/>
            <person name="Chain P.S."/>
        </authorList>
    </citation>
    <scope>NUCLEOTIDE SEQUENCE [LARGE SCALE GENOMIC DNA]</scope>
    <source>
        <strain evidence="6 7">YRA</strain>
    </source>
</reference>
<evidence type="ECO:0000259" key="5">
    <source>
        <dbReference type="PROSITE" id="PS51078"/>
    </source>
</evidence>
<dbReference type="Pfam" id="PF01614">
    <property type="entry name" value="IclR_C"/>
    <property type="match status" value="1"/>
</dbReference>
<dbReference type="PANTHER" id="PTHR30136">
    <property type="entry name" value="HELIX-TURN-HELIX TRANSCRIPTIONAL REGULATOR, ICLR FAMILY"/>
    <property type="match status" value="1"/>
</dbReference>
<dbReference type="GeneID" id="45567177"/>
<dbReference type="RefSeq" id="WP_004715302.1">
    <property type="nucleotide sequence ID" value="NZ_CABIHW010000014.1"/>
</dbReference>
<dbReference type="Proteomes" id="UP000031914">
    <property type="component" value="Chromosome"/>
</dbReference>
<dbReference type="PANTHER" id="PTHR30136:SF34">
    <property type="entry name" value="TRANSCRIPTIONAL REGULATOR"/>
    <property type="match status" value="1"/>
</dbReference>
<dbReference type="InterPro" id="IPR029016">
    <property type="entry name" value="GAF-like_dom_sf"/>
</dbReference>
<dbReference type="Pfam" id="PF09339">
    <property type="entry name" value="HTH_IclR"/>
    <property type="match status" value="1"/>
</dbReference>
<name>A0ABN4F433_YERRO</name>
<evidence type="ECO:0000256" key="3">
    <source>
        <dbReference type="ARBA" id="ARBA00023163"/>
    </source>
</evidence>
<proteinExistence type="predicted"/>
<sequence>MADDHACKYLIPGLDRGLQLLLAFSEQNKEMTFAELHRLVDMPKATAYRVVQTLEHLGFLERNTRTNTFVLGIKVLRLGFEYIASLDITQAGQPVIEQLRDRSQCSSHLAIRDGHDVIYIARVSAAGSQINQVSVGTRLPVHRTSLGRMLLTSTSREEFERLFPNDALPDAAPGTPANREALWQMVQQDKARGYVIGESFFRHGISSIVYPIFNREQQVEAVVSIMVPFDEIPKADRERLRMEVRDAAVKISGFLGASPQANAG</sequence>
<dbReference type="Gene3D" id="3.30.450.40">
    <property type="match status" value="1"/>
</dbReference>
<evidence type="ECO:0000259" key="4">
    <source>
        <dbReference type="PROSITE" id="PS51077"/>
    </source>
</evidence>
<gene>
    <name evidence="6" type="ORF">CH64_1875</name>
</gene>